<name>A0A9Q0LLQ5_ANAIG</name>
<protein>
    <submittedName>
        <fullName evidence="2">Pep-cterm sorting domain-containing protein</fullName>
    </submittedName>
</protein>
<dbReference type="Pfam" id="PF07534">
    <property type="entry name" value="TLD"/>
    <property type="match status" value="1"/>
</dbReference>
<dbReference type="Proteomes" id="UP001149090">
    <property type="component" value="Unassembled WGS sequence"/>
</dbReference>
<accession>A0A9Q0LLQ5</accession>
<evidence type="ECO:0000313" key="3">
    <source>
        <dbReference type="Proteomes" id="UP001149090"/>
    </source>
</evidence>
<keyword evidence="3" id="KW-1185">Reference proteome</keyword>
<evidence type="ECO:0000259" key="1">
    <source>
        <dbReference type="PROSITE" id="PS51886"/>
    </source>
</evidence>
<gene>
    <name evidence="2" type="ORF">M0811_07474</name>
</gene>
<reference evidence="2" key="1">
    <citation type="submission" date="2022-10" db="EMBL/GenBank/DDBJ databases">
        <title>Novel sulphate-reducing endosymbionts in the free-living metamonad Anaeramoeba.</title>
        <authorList>
            <person name="Jerlstrom-Hultqvist J."/>
            <person name="Cepicka I."/>
            <person name="Gallot-Lavallee L."/>
            <person name="Salas-Leiva D."/>
            <person name="Curtis B.A."/>
            <person name="Zahonova K."/>
            <person name="Pipaliya S."/>
            <person name="Dacks J."/>
            <person name="Roger A.J."/>
        </authorList>
    </citation>
    <scope>NUCLEOTIDE SEQUENCE</scope>
    <source>
        <strain evidence="2">BMAN</strain>
    </source>
</reference>
<dbReference type="AlphaFoldDB" id="A0A9Q0LLQ5"/>
<proteinExistence type="predicted"/>
<dbReference type="OrthoDB" id="2441258at2759"/>
<dbReference type="EMBL" id="JAPDFW010000066">
    <property type="protein sequence ID" value="KAJ5075123.1"/>
    <property type="molecule type" value="Genomic_DNA"/>
</dbReference>
<organism evidence="2 3">
    <name type="scientific">Anaeramoeba ignava</name>
    <name type="common">Anaerobic marine amoeba</name>
    <dbReference type="NCBI Taxonomy" id="1746090"/>
    <lineage>
        <taxon>Eukaryota</taxon>
        <taxon>Metamonada</taxon>
        <taxon>Anaeramoebidae</taxon>
        <taxon>Anaeramoeba</taxon>
    </lineage>
</organism>
<dbReference type="InterPro" id="IPR006571">
    <property type="entry name" value="TLDc_dom"/>
</dbReference>
<sequence>MRKGFSAKRDGFDSRNWHSKCDNKGKTLIVIKTKDNFIFGGFTQIGFTNDKSKWRKQDRNDTEGWIIDPKAFIFSLRNDKNDRKPEKFKIKQGEEQFAIHYTLNKGPIFGFGIVGDISLNYDLQSGSSNFGFSYNLPKGIKSNTNEAQSYLAGSYYKWVVDELETYFI</sequence>
<feature type="domain" description="TLDc" evidence="1">
    <location>
        <begin position="1"/>
        <end position="168"/>
    </location>
</feature>
<evidence type="ECO:0000313" key="2">
    <source>
        <dbReference type="EMBL" id="KAJ5075123.1"/>
    </source>
</evidence>
<dbReference type="PROSITE" id="PS51886">
    <property type="entry name" value="TLDC"/>
    <property type="match status" value="1"/>
</dbReference>
<comment type="caution">
    <text evidence="2">The sequence shown here is derived from an EMBL/GenBank/DDBJ whole genome shotgun (WGS) entry which is preliminary data.</text>
</comment>